<evidence type="ECO:0000313" key="12">
    <source>
        <dbReference type="EMBL" id="QJR15684.1"/>
    </source>
</evidence>
<evidence type="ECO:0000256" key="2">
    <source>
        <dbReference type="ARBA" id="ARBA00012387"/>
    </source>
</evidence>
<feature type="domain" description="Mannose-6-phosphate isomerase type II C-terminal" evidence="10">
    <location>
        <begin position="352"/>
        <end position="464"/>
    </location>
</feature>
<keyword evidence="4" id="KW-0548">Nucleotidyltransferase</keyword>
<dbReference type="EMBL" id="CP053073">
    <property type="protein sequence ID" value="QJR15684.1"/>
    <property type="molecule type" value="Genomic_DNA"/>
</dbReference>
<feature type="domain" description="MannoseP isomerase/GMP-like beta-helix" evidence="11">
    <location>
        <begin position="292"/>
        <end position="345"/>
    </location>
</feature>
<evidence type="ECO:0000256" key="4">
    <source>
        <dbReference type="ARBA" id="ARBA00022695"/>
    </source>
</evidence>
<evidence type="ECO:0000256" key="6">
    <source>
        <dbReference type="ARBA" id="ARBA00023134"/>
    </source>
</evidence>
<evidence type="ECO:0000259" key="10">
    <source>
        <dbReference type="Pfam" id="PF01050"/>
    </source>
</evidence>
<reference evidence="12 13" key="1">
    <citation type="submission" date="2020-04" db="EMBL/GenBank/DDBJ databases">
        <title>Usitatibacter rugosus gen. nov., sp. nov. and Usitatibacter palustris sp. nov., novel members of Usitatibacteraceae fam. nov. within the order Nitrosomonadales isolated from soil.</title>
        <authorList>
            <person name="Huber K.J."/>
            <person name="Neumann-Schaal M."/>
            <person name="Geppert A."/>
            <person name="Luckner M."/>
            <person name="Wanner G."/>
            <person name="Overmann J."/>
        </authorList>
    </citation>
    <scope>NUCLEOTIDE SEQUENCE [LARGE SCALE GENOMIC DNA]</scope>
    <source>
        <strain evidence="12 13">Swamp67</strain>
    </source>
</reference>
<dbReference type="Proteomes" id="UP000503096">
    <property type="component" value="Chromosome"/>
</dbReference>
<keyword evidence="6" id="KW-0342">GTP-binding</keyword>
<gene>
    <name evidence="12" type="primary">algA_1</name>
    <name evidence="12" type="ORF">DSM104440_02509</name>
</gene>
<evidence type="ECO:0000256" key="1">
    <source>
        <dbReference type="ARBA" id="ARBA00006115"/>
    </source>
</evidence>
<dbReference type="PANTHER" id="PTHR46390:SF1">
    <property type="entry name" value="MANNOSE-1-PHOSPHATE GUANYLYLTRANSFERASE"/>
    <property type="match status" value="1"/>
</dbReference>
<keyword evidence="3" id="KW-0808">Transferase</keyword>
<dbReference type="GO" id="GO:0004475">
    <property type="term" value="F:mannose-1-phosphate guanylyltransferase (GTP) activity"/>
    <property type="evidence" value="ECO:0007669"/>
    <property type="project" value="UniProtKB-EC"/>
</dbReference>
<dbReference type="GO" id="GO:0005525">
    <property type="term" value="F:GTP binding"/>
    <property type="evidence" value="ECO:0007669"/>
    <property type="project" value="UniProtKB-KW"/>
</dbReference>
<dbReference type="EC" id="2.7.7.13" evidence="2"/>
<dbReference type="InterPro" id="IPR001538">
    <property type="entry name" value="Man6P_isomerase-2_C"/>
</dbReference>
<dbReference type="KEGG" id="upl:DSM104440_02509"/>
<dbReference type="InParanoid" id="A0A6M4HB41"/>
<evidence type="ECO:0000313" key="13">
    <source>
        <dbReference type="Proteomes" id="UP000503096"/>
    </source>
</evidence>
<dbReference type="InterPro" id="IPR051161">
    <property type="entry name" value="Mannose-6P_isomerase_type2"/>
</dbReference>
<dbReference type="Pfam" id="PF00483">
    <property type="entry name" value="NTP_transferase"/>
    <property type="match status" value="1"/>
</dbReference>
<dbReference type="InterPro" id="IPR011051">
    <property type="entry name" value="RmlC_Cupin_sf"/>
</dbReference>
<dbReference type="RefSeq" id="WP_171163184.1">
    <property type="nucleotide sequence ID" value="NZ_CP053073.1"/>
</dbReference>
<accession>A0A6M4HB41</accession>
<dbReference type="Gene3D" id="2.60.120.10">
    <property type="entry name" value="Jelly Rolls"/>
    <property type="match status" value="1"/>
</dbReference>
<dbReference type="NCBIfam" id="TIGR01479">
    <property type="entry name" value="GMP_PMI"/>
    <property type="match status" value="1"/>
</dbReference>
<evidence type="ECO:0000259" key="11">
    <source>
        <dbReference type="Pfam" id="PF22640"/>
    </source>
</evidence>
<dbReference type="GO" id="GO:0000271">
    <property type="term" value="P:polysaccharide biosynthetic process"/>
    <property type="evidence" value="ECO:0007669"/>
    <property type="project" value="InterPro"/>
</dbReference>
<feature type="domain" description="Nucleotidyl transferase" evidence="9">
    <location>
        <begin position="10"/>
        <end position="285"/>
    </location>
</feature>
<dbReference type="AlphaFoldDB" id="A0A6M4HB41"/>
<sequence>MPDRPTPPHAVILAGGSGTRLWPLSRLQSPKQFLPLAGDETLIEATISRLAPLIPASQVLIVASAETGSGEGYHLLEPYDRLLEPVARNTAPAVAVSALKFTLAGLDPVLVVLPADHLVTGLEDFHRNLRTAIAAAESGKLALFGLPPVRPETGFGYIVAEGSGDVRRARSFHEKPDASVAKGLIAAGNCYWNSGMFAWRASVILAEVRRHLPSLVPVLDAIAADVRAGRGFQEAMAAHLADAPSISIDKGVLEKSDNVWLVPASFGWSDIGSWASVLEVAARDASGNAVQGSVIAIDCKDSLVRSESRLVAALGVENLVIVETADAVLVARADQSQRVREIVERVSAASGKEHLTHVTVTRPWGKYTVLEERPGYKLKRIEVRPGGRLSLQSHARRSEHWVVVSGVATVTIDGEERSLVRDESTRVALGARHRLENRGDTPLQLIEVQVGDYVEEDDVQRYDDVYGRS</sequence>
<name>A0A6M4HB41_9PROT</name>
<evidence type="ECO:0000259" key="9">
    <source>
        <dbReference type="Pfam" id="PF00483"/>
    </source>
</evidence>
<dbReference type="CDD" id="cd02509">
    <property type="entry name" value="GDP-M1P_Guanylyltransferase"/>
    <property type="match status" value="1"/>
</dbReference>
<dbReference type="InterPro" id="IPR005835">
    <property type="entry name" value="NTP_transferase_dom"/>
</dbReference>
<proteinExistence type="inferred from homology"/>
<dbReference type="SUPFAM" id="SSF51182">
    <property type="entry name" value="RmlC-like cupins"/>
    <property type="match status" value="1"/>
</dbReference>
<evidence type="ECO:0000256" key="7">
    <source>
        <dbReference type="ARBA" id="ARBA00047343"/>
    </source>
</evidence>
<dbReference type="Pfam" id="PF22640">
    <property type="entry name" value="ManC_GMP_beta-helix"/>
    <property type="match status" value="1"/>
</dbReference>
<dbReference type="PANTHER" id="PTHR46390">
    <property type="entry name" value="MANNOSE-1-PHOSPHATE GUANYLYLTRANSFERASE"/>
    <property type="match status" value="1"/>
</dbReference>
<dbReference type="Pfam" id="PF01050">
    <property type="entry name" value="MannoseP_isomer"/>
    <property type="match status" value="1"/>
</dbReference>
<comment type="similarity">
    <text evidence="1 8">Belongs to the mannose-6-phosphate isomerase type 2 family.</text>
</comment>
<dbReference type="InterPro" id="IPR014710">
    <property type="entry name" value="RmlC-like_jellyroll"/>
</dbReference>
<comment type="catalytic activity">
    <reaction evidence="7">
        <text>alpha-D-mannose 1-phosphate + GTP + H(+) = GDP-alpha-D-mannose + diphosphate</text>
        <dbReference type="Rhea" id="RHEA:15229"/>
        <dbReference type="ChEBI" id="CHEBI:15378"/>
        <dbReference type="ChEBI" id="CHEBI:33019"/>
        <dbReference type="ChEBI" id="CHEBI:37565"/>
        <dbReference type="ChEBI" id="CHEBI:57527"/>
        <dbReference type="ChEBI" id="CHEBI:58409"/>
        <dbReference type="EC" id="2.7.7.13"/>
    </reaction>
</comment>
<dbReference type="Gene3D" id="3.90.550.10">
    <property type="entry name" value="Spore Coat Polysaccharide Biosynthesis Protein SpsA, Chain A"/>
    <property type="match status" value="1"/>
</dbReference>
<organism evidence="12 13">
    <name type="scientific">Usitatibacter palustris</name>
    <dbReference type="NCBI Taxonomy" id="2732487"/>
    <lineage>
        <taxon>Bacteria</taxon>
        <taxon>Pseudomonadati</taxon>
        <taxon>Pseudomonadota</taxon>
        <taxon>Betaproteobacteria</taxon>
        <taxon>Nitrosomonadales</taxon>
        <taxon>Usitatibacteraceae</taxon>
        <taxon>Usitatibacter</taxon>
    </lineage>
</organism>
<dbReference type="SUPFAM" id="SSF53448">
    <property type="entry name" value="Nucleotide-diphospho-sugar transferases"/>
    <property type="match status" value="1"/>
</dbReference>
<keyword evidence="5" id="KW-0547">Nucleotide-binding</keyword>
<dbReference type="GO" id="GO:0009298">
    <property type="term" value="P:GDP-mannose biosynthetic process"/>
    <property type="evidence" value="ECO:0007669"/>
    <property type="project" value="TreeGrafter"/>
</dbReference>
<evidence type="ECO:0000256" key="3">
    <source>
        <dbReference type="ARBA" id="ARBA00022679"/>
    </source>
</evidence>
<dbReference type="InterPro" id="IPR006375">
    <property type="entry name" value="Man1P_GuaTrfase/Man6P_Isoase"/>
</dbReference>
<evidence type="ECO:0000256" key="8">
    <source>
        <dbReference type="RuleBase" id="RU004190"/>
    </source>
</evidence>
<dbReference type="InterPro" id="IPR054566">
    <property type="entry name" value="ManC/GMP-like_b-helix"/>
</dbReference>
<dbReference type="CDD" id="cd02213">
    <property type="entry name" value="cupin_PMI_typeII_C"/>
    <property type="match status" value="1"/>
</dbReference>
<protein>
    <recommendedName>
        <fullName evidence="2">mannose-1-phosphate guanylyltransferase</fullName>
        <ecNumber evidence="2">2.7.7.13</ecNumber>
    </recommendedName>
</protein>
<dbReference type="InterPro" id="IPR029044">
    <property type="entry name" value="Nucleotide-diphossugar_trans"/>
</dbReference>
<dbReference type="InterPro" id="IPR049577">
    <property type="entry name" value="GMPP_N"/>
</dbReference>
<keyword evidence="13" id="KW-1185">Reference proteome</keyword>
<evidence type="ECO:0000256" key="5">
    <source>
        <dbReference type="ARBA" id="ARBA00022741"/>
    </source>
</evidence>